<feature type="region of interest" description="Disordered" evidence="1">
    <location>
        <begin position="519"/>
        <end position="603"/>
    </location>
</feature>
<feature type="region of interest" description="Disordered" evidence="1">
    <location>
        <begin position="482"/>
        <end position="502"/>
    </location>
</feature>
<feature type="compositionally biased region" description="Low complexity" evidence="1">
    <location>
        <begin position="7"/>
        <end position="20"/>
    </location>
</feature>
<gene>
    <name evidence="3" type="ORF">WJX84_008029</name>
</gene>
<sequence length="743" mass="75698">GVGPTGGSAPAPAPSSVATTQAGPSSGSGVNTTAIAIAVPVAVGTVLALLAACCIFFFCCRKRRKRSNKAERAPGFSAALGQTLRHSSDRWSGGTPAGAAAEGSSGSSRGDDFEVLPVPLMAPAAPRPRRASPAKSPGVSSRALAANPFAADPFAADPLATDPFADGANTFSLAPSLAARTVPTAQDLDHLRASGDQLVGSHEDLVGPTAPGRMPSGALAPAPYPLATPPEVLAAVKPPPPAPLARAFRSDPVPVATPMRAPLAAPRFRPVQSAPVFPVTSPFSRDATGDIILDPTTDFTLNPLTTRGAITAPRNVPPPAVGPGPRGTATAAARTQPGALAPVPARTRSSSSSDRARSPGSPDMIAFEDALEQGDLSSVGRTDSFHSARSESYAGSFLSLASFGVPRLSSRASSGTNLPALLSRPLSASGTEAEATPRAASSVTGLRTGGIGVPAAIRGAAAGPTGQPDMYEVLSPGDEAFDVAGLRGGTAGSPPDVADHPVLDSMDLESQTSMELARRNPLFQSDASTRSAPTRPEASRTGRASTLGASYDEARTDSPAPSATTPFQDQDEDERTPSDSGAYAVSSHNRSSHGPPDSTARAFPYYLPNPPHFMPAGFGPTSGSAVGGVTGDNILFDFEPGMQDMPMPTPASLQPIAAPSMTRRSVGSQGSNPLFATNPEDMLGSAPSTPPTEAYRYDSPGRSRLFGSSILETGSSRGRGRSRSMSPGRVGWTRGRGTRCPNG</sequence>
<feature type="compositionally biased region" description="Polar residues" evidence="1">
    <location>
        <begin position="522"/>
        <end position="532"/>
    </location>
</feature>
<feature type="compositionally biased region" description="Low complexity" evidence="1">
    <location>
        <begin position="723"/>
        <end position="743"/>
    </location>
</feature>
<accession>A0AAW1TFW3</accession>
<keyword evidence="2" id="KW-1133">Transmembrane helix</keyword>
<feature type="compositionally biased region" description="Low complexity" evidence="1">
    <location>
        <begin position="326"/>
        <end position="362"/>
    </location>
</feature>
<feature type="region of interest" description="Disordered" evidence="1">
    <location>
        <begin position="306"/>
        <end position="363"/>
    </location>
</feature>
<evidence type="ECO:0000313" key="3">
    <source>
        <dbReference type="EMBL" id="KAK9867269.1"/>
    </source>
</evidence>
<proteinExistence type="predicted"/>
<evidence type="ECO:0000256" key="1">
    <source>
        <dbReference type="SAM" id="MobiDB-lite"/>
    </source>
</evidence>
<feature type="transmembrane region" description="Helical" evidence="2">
    <location>
        <begin position="34"/>
        <end position="59"/>
    </location>
</feature>
<dbReference type="Proteomes" id="UP001485043">
    <property type="component" value="Unassembled WGS sequence"/>
</dbReference>
<feature type="non-terminal residue" evidence="3">
    <location>
        <position position="1"/>
    </location>
</feature>
<feature type="compositionally biased region" description="Low complexity" evidence="1">
    <location>
        <begin position="92"/>
        <end position="108"/>
    </location>
</feature>
<protein>
    <submittedName>
        <fullName evidence="3">Uncharacterized protein</fullName>
    </submittedName>
</protein>
<comment type="caution">
    <text evidence="3">The sequence shown here is derived from an EMBL/GenBank/DDBJ whole genome shotgun (WGS) entry which is preliminary data.</text>
</comment>
<organism evidence="3 4">
    <name type="scientific">Apatococcus fuscideae</name>
    <dbReference type="NCBI Taxonomy" id="2026836"/>
    <lineage>
        <taxon>Eukaryota</taxon>
        <taxon>Viridiplantae</taxon>
        <taxon>Chlorophyta</taxon>
        <taxon>core chlorophytes</taxon>
        <taxon>Trebouxiophyceae</taxon>
        <taxon>Chlorellales</taxon>
        <taxon>Chlorellaceae</taxon>
        <taxon>Apatococcus</taxon>
    </lineage>
</organism>
<feature type="compositionally biased region" description="Polar residues" evidence="1">
    <location>
        <begin position="559"/>
        <end position="568"/>
    </location>
</feature>
<feature type="region of interest" description="Disordered" evidence="1">
    <location>
        <begin position="1"/>
        <end position="26"/>
    </location>
</feature>
<feature type="region of interest" description="Disordered" evidence="1">
    <location>
        <begin position="81"/>
        <end position="113"/>
    </location>
</feature>
<evidence type="ECO:0000256" key="2">
    <source>
        <dbReference type="SAM" id="Phobius"/>
    </source>
</evidence>
<keyword evidence="4" id="KW-1185">Reference proteome</keyword>
<dbReference type="AlphaFoldDB" id="A0AAW1TFW3"/>
<evidence type="ECO:0000313" key="4">
    <source>
        <dbReference type="Proteomes" id="UP001485043"/>
    </source>
</evidence>
<keyword evidence="2" id="KW-0472">Membrane</keyword>
<reference evidence="3 4" key="1">
    <citation type="journal article" date="2024" name="Nat. Commun.">
        <title>Phylogenomics reveals the evolutionary origins of lichenization in chlorophyte algae.</title>
        <authorList>
            <person name="Puginier C."/>
            <person name="Libourel C."/>
            <person name="Otte J."/>
            <person name="Skaloud P."/>
            <person name="Haon M."/>
            <person name="Grisel S."/>
            <person name="Petersen M."/>
            <person name="Berrin J.G."/>
            <person name="Delaux P.M."/>
            <person name="Dal Grande F."/>
            <person name="Keller J."/>
        </authorList>
    </citation>
    <scope>NUCLEOTIDE SEQUENCE [LARGE SCALE GENOMIC DNA]</scope>
    <source>
        <strain evidence="3 4">SAG 2523</strain>
    </source>
</reference>
<keyword evidence="2" id="KW-0812">Transmembrane</keyword>
<name>A0AAW1TFW3_9CHLO</name>
<dbReference type="EMBL" id="JALJOV010000098">
    <property type="protein sequence ID" value="KAK9867269.1"/>
    <property type="molecule type" value="Genomic_DNA"/>
</dbReference>
<feature type="region of interest" description="Disordered" evidence="1">
    <location>
        <begin position="676"/>
        <end position="743"/>
    </location>
</feature>